<evidence type="ECO:0000313" key="3">
    <source>
        <dbReference type="Proteomes" id="UP000075903"/>
    </source>
</evidence>
<feature type="compositionally biased region" description="Polar residues" evidence="1">
    <location>
        <begin position="103"/>
        <end position="129"/>
    </location>
</feature>
<feature type="region of interest" description="Disordered" evidence="1">
    <location>
        <begin position="1"/>
        <end position="63"/>
    </location>
</feature>
<protein>
    <submittedName>
        <fullName evidence="2">Uncharacterized protein</fullName>
    </submittedName>
</protein>
<evidence type="ECO:0000313" key="2">
    <source>
        <dbReference type="EnsemblMetazoa" id="AMEM001323-PA"/>
    </source>
</evidence>
<feature type="compositionally biased region" description="Basic residues" evidence="1">
    <location>
        <begin position="39"/>
        <end position="52"/>
    </location>
</feature>
<feature type="region of interest" description="Disordered" evidence="1">
    <location>
        <begin position="97"/>
        <end position="129"/>
    </location>
</feature>
<keyword evidence="3" id="KW-1185">Reference proteome</keyword>
<name>A0A182UPB1_ANOME</name>
<dbReference type="AlphaFoldDB" id="A0A182UPB1"/>
<feature type="compositionally biased region" description="Basic and acidic residues" evidence="1">
    <location>
        <begin position="18"/>
        <end position="38"/>
    </location>
</feature>
<dbReference type="EnsemblMetazoa" id="AMEM001323-RA">
    <property type="protein sequence ID" value="AMEM001323-PA"/>
    <property type="gene ID" value="AMEM001323"/>
</dbReference>
<dbReference type="VEuPathDB" id="VectorBase:AMEM001323"/>
<accession>A0A182UPB1</accession>
<reference evidence="2" key="1">
    <citation type="submission" date="2020-05" db="UniProtKB">
        <authorList>
            <consortium name="EnsemblMetazoa"/>
        </authorList>
    </citation>
    <scope>IDENTIFICATION</scope>
    <source>
        <strain evidence="2">MAF</strain>
    </source>
</reference>
<dbReference type="Proteomes" id="UP000075903">
    <property type="component" value="Unassembled WGS sequence"/>
</dbReference>
<proteinExistence type="predicted"/>
<sequence length="129" mass="14270">MLRWAGGAEQGPDPGDAQELRRRYWEKLAARNHTDLRTRRTSHKRSRGARRSSPKEGALDLGSLRSPMYQTINGTSIACSSSGLAYHIALEEIVDAQEASGMSGRSKQSETNNNNNTHRPSTLYETLLG</sequence>
<organism evidence="2 3">
    <name type="scientific">Anopheles merus</name>
    <name type="common">Mosquito</name>
    <dbReference type="NCBI Taxonomy" id="30066"/>
    <lineage>
        <taxon>Eukaryota</taxon>
        <taxon>Metazoa</taxon>
        <taxon>Ecdysozoa</taxon>
        <taxon>Arthropoda</taxon>
        <taxon>Hexapoda</taxon>
        <taxon>Insecta</taxon>
        <taxon>Pterygota</taxon>
        <taxon>Neoptera</taxon>
        <taxon>Endopterygota</taxon>
        <taxon>Diptera</taxon>
        <taxon>Nematocera</taxon>
        <taxon>Culicoidea</taxon>
        <taxon>Culicidae</taxon>
        <taxon>Anophelinae</taxon>
        <taxon>Anopheles</taxon>
    </lineage>
</organism>
<evidence type="ECO:0000256" key="1">
    <source>
        <dbReference type="SAM" id="MobiDB-lite"/>
    </source>
</evidence>